<dbReference type="SUPFAM" id="SSF56112">
    <property type="entry name" value="Protein kinase-like (PK-like)"/>
    <property type="match status" value="1"/>
</dbReference>
<dbReference type="Gene3D" id="1.10.510.10">
    <property type="entry name" value="Transferase(Phosphotransferase) domain 1"/>
    <property type="match status" value="1"/>
</dbReference>
<dbReference type="eggNOG" id="KOG0032">
    <property type="taxonomic scope" value="Eukaryota"/>
</dbReference>
<dbReference type="RefSeq" id="XP_001451382.1">
    <property type="nucleotide sequence ID" value="XM_001451345.2"/>
</dbReference>
<dbReference type="PROSITE" id="PS50011">
    <property type="entry name" value="PROTEIN_KINASE_DOM"/>
    <property type="match status" value="1"/>
</dbReference>
<dbReference type="PANTHER" id="PTHR24348">
    <property type="entry name" value="SERINE/THREONINE-PROTEIN KINASE UNC-51-RELATED"/>
    <property type="match status" value="1"/>
</dbReference>
<dbReference type="HOGENOM" id="CLU_000288_63_0_1"/>
<dbReference type="InParanoid" id="A0DLR8"/>
<reference evidence="2 3" key="1">
    <citation type="journal article" date="2006" name="Nature">
        <title>Global trends of whole-genome duplications revealed by the ciliate Paramecium tetraurelia.</title>
        <authorList>
            <consortium name="Genoscope"/>
            <person name="Aury J.-M."/>
            <person name="Jaillon O."/>
            <person name="Duret L."/>
            <person name="Noel B."/>
            <person name="Jubin C."/>
            <person name="Porcel B.M."/>
            <person name="Segurens B."/>
            <person name="Daubin V."/>
            <person name="Anthouard V."/>
            <person name="Aiach N."/>
            <person name="Arnaiz O."/>
            <person name="Billaut A."/>
            <person name="Beisson J."/>
            <person name="Blanc I."/>
            <person name="Bouhouche K."/>
            <person name="Camara F."/>
            <person name="Duharcourt S."/>
            <person name="Guigo R."/>
            <person name="Gogendeau D."/>
            <person name="Katinka M."/>
            <person name="Keller A.-M."/>
            <person name="Kissmehl R."/>
            <person name="Klotz C."/>
            <person name="Koll F."/>
            <person name="Le Moue A."/>
            <person name="Lepere C."/>
            <person name="Malinsky S."/>
            <person name="Nowacki M."/>
            <person name="Nowak J.K."/>
            <person name="Plattner H."/>
            <person name="Poulain J."/>
            <person name="Ruiz F."/>
            <person name="Serrano V."/>
            <person name="Zagulski M."/>
            <person name="Dessen P."/>
            <person name="Betermier M."/>
            <person name="Weissenbach J."/>
            <person name="Scarpelli C."/>
            <person name="Schachter V."/>
            <person name="Sperling L."/>
            <person name="Meyer E."/>
            <person name="Cohen J."/>
            <person name="Wincker P."/>
        </authorList>
    </citation>
    <scope>NUCLEOTIDE SEQUENCE [LARGE SCALE GENOMIC DNA]</scope>
    <source>
        <strain evidence="2 3">Stock d4-2</strain>
    </source>
</reference>
<gene>
    <name evidence="2" type="ORF">GSPATT00039617001</name>
</gene>
<dbReference type="PROSITE" id="PS00108">
    <property type="entry name" value="PROTEIN_KINASE_ST"/>
    <property type="match status" value="1"/>
</dbReference>
<dbReference type="OMA" id="ITMIGYC"/>
<name>A0DLR8_PARTE</name>
<keyword evidence="3" id="KW-1185">Reference proteome</keyword>
<dbReference type="GO" id="GO:0004674">
    <property type="term" value="F:protein serine/threonine kinase activity"/>
    <property type="evidence" value="ECO:0000318"/>
    <property type="project" value="GO_Central"/>
</dbReference>
<dbReference type="KEGG" id="ptm:GSPATT00039617001"/>
<dbReference type="GO" id="GO:0005737">
    <property type="term" value="C:cytoplasm"/>
    <property type="evidence" value="ECO:0000318"/>
    <property type="project" value="GO_Central"/>
</dbReference>
<evidence type="ECO:0000259" key="1">
    <source>
        <dbReference type="PROSITE" id="PS50011"/>
    </source>
</evidence>
<evidence type="ECO:0000313" key="2">
    <source>
        <dbReference type="EMBL" id="CAK83985.1"/>
    </source>
</evidence>
<dbReference type="GO" id="GO:0010506">
    <property type="term" value="P:regulation of autophagy"/>
    <property type="evidence" value="ECO:0007669"/>
    <property type="project" value="InterPro"/>
</dbReference>
<dbReference type="Proteomes" id="UP000000600">
    <property type="component" value="Unassembled WGS sequence"/>
</dbReference>
<dbReference type="PANTHER" id="PTHR24348:SF68">
    <property type="entry name" value="SERINE_THREONINE-PROTEIN KINASE ATG1C"/>
    <property type="match status" value="1"/>
</dbReference>
<dbReference type="FunFam" id="1.10.510.10:FF:000810">
    <property type="entry name" value="Uncharacterized protein"/>
    <property type="match status" value="1"/>
</dbReference>
<dbReference type="EMBL" id="CT868492">
    <property type="protein sequence ID" value="CAK83985.1"/>
    <property type="molecule type" value="Genomic_DNA"/>
</dbReference>
<protein>
    <recommendedName>
        <fullName evidence="1">Protein kinase domain-containing protein</fullName>
    </recommendedName>
</protein>
<dbReference type="AlphaFoldDB" id="A0DLR8"/>
<dbReference type="GO" id="GO:0005524">
    <property type="term" value="F:ATP binding"/>
    <property type="evidence" value="ECO:0007669"/>
    <property type="project" value="InterPro"/>
</dbReference>
<dbReference type="GeneID" id="5037167"/>
<sequence>MFTPEQFAANYQMNFSKLIGKGHDSTVFLTMNKSTKQQFALKCLAQTNEQNAINLFVIIISYFQENEIQILRHIQHPHIITMIGYCSDCSCMLLELMSNGSLYKILLQGPLPLAIANGIILQIAQALQYLHAKGITHGDIKLDNLLISGDFIVKLCDFGFAKINGQAPIPKTTVSGSEGYTAPEIWNTPSDLKKCDMFSLGVVYFIMVTGHPPFESNNPQTEDAWWKLIQKEEWNVFWKELKLTILPEYVRTIIQKLLCVKFQMRYSADELIQLLADKSATSDQIVDEIKKRLTQQK</sequence>
<dbReference type="SMART" id="SM00220">
    <property type="entry name" value="S_TKc"/>
    <property type="match status" value="1"/>
</dbReference>
<dbReference type="InterPro" id="IPR045269">
    <property type="entry name" value="Atg1-like"/>
</dbReference>
<dbReference type="InterPro" id="IPR008271">
    <property type="entry name" value="Ser/Thr_kinase_AS"/>
</dbReference>
<dbReference type="InterPro" id="IPR000719">
    <property type="entry name" value="Prot_kinase_dom"/>
</dbReference>
<accession>A0DLR8</accession>
<dbReference type="OrthoDB" id="4062651at2759"/>
<evidence type="ECO:0000313" key="3">
    <source>
        <dbReference type="Proteomes" id="UP000000600"/>
    </source>
</evidence>
<feature type="domain" description="Protein kinase" evidence="1">
    <location>
        <begin position="13"/>
        <end position="286"/>
    </location>
</feature>
<organism evidence="2 3">
    <name type="scientific">Paramecium tetraurelia</name>
    <dbReference type="NCBI Taxonomy" id="5888"/>
    <lineage>
        <taxon>Eukaryota</taxon>
        <taxon>Sar</taxon>
        <taxon>Alveolata</taxon>
        <taxon>Ciliophora</taxon>
        <taxon>Intramacronucleata</taxon>
        <taxon>Oligohymenophorea</taxon>
        <taxon>Peniculida</taxon>
        <taxon>Parameciidae</taxon>
        <taxon>Paramecium</taxon>
    </lineage>
</organism>
<dbReference type="InterPro" id="IPR011009">
    <property type="entry name" value="Kinase-like_dom_sf"/>
</dbReference>
<dbReference type="Pfam" id="PF00069">
    <property type="entry name" value="Pkinase"/>
    <property type="match status" value="1"/>
</dbReference>
<proteinExistence type="predicted"/>